<gene>
    <name evidence="2" type="ORF">NOSIN_09525</name>
</gene>
<evidence type="ECO:0000313" key="2">
    <source>
        <dbReference type="EMBL" id="OOC54014.1"/>
    </source>
</evidence>
<dbReference type="GO" id="GO:0034040">
    <property type="term" value="F:ATPase-coupled lipid transmembrane transporter activity"/>
    <property type="evidence" value="ECO:0007669"/>
    <property type="project" value="TreeGrafter"/>
</dbReference>
<dbReference type="Gene3D" id="3.40.50.300">
    <property type="entry name" value="P-loop containing nucleotide triphosphate hydrolases"/>
    <property type="match status" value="2"/>
</dbReference>
<organism evidence="2 3">
    <name type="scientific">Nocardiopsis sinuspersici</name>
    <dbReference type="NCBI Taxonomy" id="501010"/>
    <lineage>
        <taxon>Bacteria</taxon>
        <taxon>Bacillati</taxon>
        <taxon>Actinomycetota</taxon>
        <taxon>Actinomycetes</taxon>
        <taxon>Streptosporangiales</taxon>
        <taxon>Nocardiopsidaceae</taxon>
        <taxon>Nocardiopsis</taxon>
    </lineage>
</organism>
<dbReference type="InterPro" id="IPR027417">
    <property type="entry name" value="P-loop_NTPase"/>
</dbReference>
<comment type="caution">
    <text evidence="2">The sequence shown here is derived from an EMBL/GenBank/DDBJ whole genome shotgun (WGS) entry which is preliminary data.</text>
</comment>
<proteinExistence type="predicted"/>
<evidence type="ECO:0000313" key="3">
    <source>
        <dbReference type="Proteomes" id="UP000189004"/>
    </source>
</evidence>
<dbReference type="AlphaFoldDB" id="A0A1V3BZN5"/>
<dbReference type="PANTHER" id="PTHR24221:SF654">
    <property type="entry name" value="ATP-BINDING CASSETTE SUB-FAMILY B MEMBER 6"/>
    <property type="match status" value="1"/>
</dbReference>
<dbReference type="InterPro" id="IPR039421">
    <property type="entry name" value="Type_1_exporter"/>
</dbReference>
<reference evidence="3" key="1">
    <citation type="submission" date="2016-08" db="EMBL/GenBank/DDBJ databases">
        <authorList>
            <person name="Tokovenko B."/>
            <person name="Kalinowski J."/>
        </authorList>
    </citation>
    <scope>NUCLEOTIDE SEQUENCE [LARGE SCALE GENOMIC DNA]</scope>
    <source>
        <strain evidence="3">UTMC102</strain>
    </source>
</reference>
<name>A0A1V3BZN5_9ACTN</name>
<protein>
    <submittedName>
        <fullName evidence="2">Bacteriocin/lantibiotic ABC transporter</fullName>
    </submittedName>
</protein>
<dbReference type="RefSeq" id="WP_077690407.1">
    <property type="nucleotide sequence ID" value="NZ_MCOK01000001.1"/>
</dbReference>
<evidence type="ECO:0000256" key="1">
    <source>
        <dbReference type="SAM" id="MobiDB-lite"/>
    </source>
</evidence>
<dbReference type="STRING" id="501010.NOSIN_09525"/>
<keyword evidence="3" id="KW-1185">Reference proteome</keyword>
<feature type="compositionally biased region" description="Basic residues" evidence="1">
    <location>
        <begin position="1"/>
        <end position="10"/>
    </location>
</feature>
<dbReference type="SUPFAM" id="SSF52540">
    <property type="entry name" value="P-loop containing nucleoside triphosphate hydrolases"/>
    <property type="match status" value="1"/>
</dbReference>
<dbReference type="Proteomes" id="UP000189004">
    <property type="component" value="Unassembled WGS sequence"/>
</dbReference>
<accession>A0A1V3BZN5</accession>
<dbReference type="EMBL" id="MCOK01000001">
    <property type="protein sequence ID" value="OOC54014.1"/>
    <property type="molecule type" value="Genomic_DNA"/>
</dbReference>
<dbReference type="OrthoDB" id="3432487at2"/>
<dbReference type="PANTHER" id="PTHR24221">
    <property type="entry name" value="ATP-BINDING CASSETTE SUB-FAMILY B"/>
    <property type="match status" value="1"/>
</dbReference>
<sequence>MRLSNRGRPRRNPDHTHAPTTPLVEFHDVSLTQARTRLLDHLDLTIHPGEHLALVGLSTTATTALTHLLTGQSTPTHGRLTTHTNPHLLTTHPHPTLAHTITGHSTPDPGDPHLAHTLAHTGLDPAHLHTPLTALPAHLTPRIHQARDTYAQRTNTRLLLLTDPPPHTPCPTPTPHTGLLLLTRQPTQARTADRILLLYKGRVTETGTHHQLLVRGGAYARLYALTGTHRTNGNVLG</sequence>
<feature type="region of interest" description="Disordered" evidence="1">
    <location>
        <begin position="1"/>
        <end position="22"/>
    </location>
</feature>